<evidence type="ECO:0000313" key="2">
    <source>
        <dbReference type="Proteomes" id="UP001207930"/>
    </source>
</evidence>
<gene>
    <name evidence="1" type="ORF">OKA04_18445</name>
</gene>
<evidence type="ECO:0008006" key="3">
    <source>
        <dbReference type="Google" id="ProtNLM"/>
    </source>
</evidence>
<accession>A0ABT3FT43</accession>
<proteinExistence type="predicted"/>
<protein>
    <recommendedName>
        <fullName evidence="3">tRNA-uridine aminocarboxypropyltransferase</fullName>
    </recommendedName>
</protein>
<organism evidence="1 2">
    <name type="scientific">Luteolibacter flavescens</name>
    <dbReference type="NCBI Taxonomy" id="1859460"/>
    <lineage>
        <taxon>Bacteria</taxon>
        <taxon>Pseudomonadati</taxon>
        <taxon>Verrucomicrobiota</taxon>
        <taxon>Verrucomicrobiia</taxon>
        <taxon>Verrucomicrobiales</taxon>
        <taxon>Verrucomicrobiaceae</taxon>
        <taxon>Luteolibacter</taxon>
    </lineage>
</organism>
<evidence type="ECO:0000313" key="1">
    <source>
        <dbReference type="EMBL" id="MCW1886725.1"/>
    </source>
</evidence>
<sequence>MAGEQKGKAYEALAKLALEDLKTAEKLKGRIFWDERPETMTITPDLTIGRSANAPEICILITHSGSAKESEKKLWRNMGELVEAKVFLPSPAKVFNLAFDSVIKENLKKVQEASFDGQLLVGDRAYGDDLQAWIDANLKGFPKDKEEKVEHLRELTKTDKELKRLVGLFAKDLEALLKKKSPKELDEIWEMERKRTRGKAPVARDTFLRRGMSKLMVVPDLGFIDPKKLSLSRNAPAGLAELLNELKIVSATVAGVRISDPEAAWPLQHLSFEDLRALHEVRQHEKIADWIDVLETLPSLEIQLDYVIKNWSRMISAKSLYSELKACKANPSEISPALVTKGSKRVWLFHLLVELIKNFGASRTSYGLAKIMDDLDRWKSDPTHRASVETVRGGRIRWVSRETIGLGIRDWHSRPSKQNFAFSDDDLARLASVLSTRLGKIQCPDPKTFGRELRESIVQTLFQAKLLTYRGFAPHEFLIEKQLGSAGVKVRRIVAARSCFAHRAEAEGVRLDPRSGGTTVLIANSTLINWQSCSDAGREHKKKELCGRAVALRYSWDSKSKKFIPRPGVKKLILVVDGTWRQSDLDALVRSGWDEIFYPDEMGKLAKAIV</sequence>
<name>A0ABT3FT43_9BACT</name>
<keyword evidence="2" id="KW-1185">Reference proteome</keyword>
<comment type="caution">
    <text evidence="1">The sequence shown here is derived from an EMBL/GenBank/DDBJ whole genome shotgun (WGS) entry which is preliminary data.</text>
</comment>
<dbReference type="EMBL" id="JAPDDS010000011">
    <property type="protein sequence ID" value="MCW1886725.1"/>
    <property type="molecule type" value="Genomic_DNA"/>
</dbReference>
<dbReference type="Proteomes" id="UP001207930">
    <property type="component" value="Unassembled WGS sequence"/>
</dbReference>
<dbReference type="RefSeq" id="WP_264502680.1">
    <property type="nucleotide sequence ID" value="NZ_JAPDDS010000011.1"/>
</dbReference>
<reference evidence="1 2" key="1">
    <citation type="submission" date="2022-10" db="EMBL/GenBank/DDBJ databases">
        <title>Luteolibacter flavescens strain MCCC 1K03193, whole genome shotgun sequencing project.</title>
        <authorList>
            <person name="Zhao G."/>
            <person name="Shen L."/>
        </authorList>
    </citation>
    <scope>NUCLEOTIDE SEQUENCE [LARGE SCALE GENOMIC DNA]</scope>
    <source>
        <strain evidence="1 2">MCCC 1K03193</strain>
    </source>
</reference>